<keyword evidence="1" id="KW-0732">Signal</keyword>
<feature type="signal peptide" evidence="1">
    <location>
        <begin position="1"/>
        <end position="24"/>
    </location>
</feature>
<sequence>MKNLSLLLALVIPFLFSNCKQADADGDVTFAKQTFESLARGNTSVADDIDWETFTSLGVPVGQRYVTFKNDAERADFTNSFITQFSSSFRESGGSADNFTNWKVDSHDETHTKVTADSSGGILKLTVSERDGKERLSAIEVIKQTICPSPTFRCNEPHEYS</sequence>
<comment type="caution">
    <text evidence="2">The sequence shown here is derived from an EMBL/GenBank/DDBJ whole genome shotgun (WGS) entry which is preliminary data.</text>
</comment>
<proteinExistence type="predicted"/>
<gene>
    <name evidence="2" type="ORF">ACFSSA_10090</name>
</gene>
<name>A0ABW5D9B5_9BACT</name>
<dbReference type="Proteomes" id="UP001597375">
    <property type="component" value="Unassembled WGS sequence"/>
</dbReference>
<protein>
    <submittedName>
        <fullName evidence="2">Uncharacterized protein</fullName>
    </submittedName>
</protein>
<dbReference type="RefSeq" id="WP_386820316.1">
    <property type="nucleotide sequence ID" value="NZ_JBHUIT010000017.1"/>
</dbReference>
<dbReference type="EMBL" id="JBHUIT010000017">
    <property type="protein sequence ID" value="MFD2257028.1"/>
    <property type="molecule type" value="Genomic_DNA"/>
</dbReference>
<organism evidence="2 3">
    <name type="scientific">Luteolibacter algae</name>
    <dbReference type="NCBI Taxonomy" id="454151"/>
    <lineage>
        <taxon>Bacteria</taxon>
        <taxon>Pseudomonadati</taxon>
        <taxon>Verrucomicrobiota</taxon>
        <taxon>Verrucomicrobiia</taxon>
        <taxon>Verrucomicrobiales</taxon>
        <taxon>Verrucomicrobiaceae</taxon>
        <taxon>Luteolibacter</taxon>
    </lineage>
</organism>
<evidence type="ECO:0000313" key="2">
    <source>
        <dbReference type="EMBL" id="MFD2257028.1"/>
    </source>
</evidence>
<evidence type="ECO:0000256" key="1">
    <source>
        <dbReference type="SAM" id="SignalP"/>
    </source>
</evidence>
<feature type="chain" id="PRO_5045143845" evidence="1">
    <location>
        <begin position="25"/>
        <end position="161"/>
    </location>
</feature>
<accession>A0ABW5D9B5</accession>
<evidence type="ECO:0000313" key="3">
    <source>
        <dbReference type="Proteomes" id="UP001597375"/>
    </source>
</evidence>
<reference evidence="3" key="1">
    <citation type="journal article" date="2019" name="Int. J. Syst. Evol. Microbiol.">
        <title>The Global Catalogue of Microorganisms (GCM) 10K type strain sequencing project: providing services to taxonomists for standard genome sequencing and annotation.</title>
        <authorList>
            <consortium name="The Broad Institute Genomics Platform"/>
            <consortium name="The Broad Institute Genome Sequencing Center for Infectious Disease"/>
            <person name="Wu L."/>
            <person name="Ma J."/>
        </authorList>
    </citation>
    <scope>NUCLEOTIDE SEQUENCE [LARGE SCALE GENOMIC DNA]</scope>
    <source>
        <strain evidence="3">CGMCC 4.7106</strain>
    </source>
</reference>
<keyword evidence="3" id="KW-1185">Reference proteome</keyword>